<dbReference type="OrthoDB" id="88314at2157"/>
<evidence type="ECO:0000313" key="8">
    <source>
        <dbReference type="EMBL" id="KCZ73547.1"/>
    </source>
</evidence>
<evidence type="ECO:0000256" key="2">
    <source>
        <dbReference type="ARBA" id="ARBA00022475"/>
    </source>
</evidence>
<keyword evidence="4 6" id="KW-1133">Transmembrane helix</keyword>
<dbReference type="InterPro" id="IPR025937">
    <property type="entry name" value="PDGLE_dom"/>
</dbReference>
<dbReference type="GO" id="GO:0005886">
    <property type="term" value="C:plasma membrane"/>
    <property type="evidence" value="ECO:0007669"/>
    <property type="project" value="UniProtKB-SubCell"/>
</dbReference>
<evidence type="ECO:0000259" key="7">
    <source>
        <dbReference type="Pfam" id="PF13190"/>
    </source>
</evidence>
<evidence type="ECO:0000256" key="1">
    <source>
        <dbReference type="ARBA" id="ARBA00004236"/>
    </source>
</evidence>
<keyword evidence="9" id="KW-1185">Reference proteome</keyword>
<name>A0A062V8C9_9EURY</name>
<dbReference type="Proteomes" id="UP000027153">
    <property type="component" value="Unassembled WGS sequence"/>
</dbReference>
<keyword evidence="2" id="KW-1003">Cell membrane</keyword>
<evidence type="ECO:0000256" key="6">
    <source>
        <dbReference type="SAM" id="Phobius"/>
    </source>
</evidence>
<evidence type="ECO:0000256" key="3">
    <source>
        <dbReference type="ARBA" id="ARBA00022692"/>
    </source>
</evidence>
<evidence type="ECO:0000256" key="4">
    <source>
        <dbReference type="ARBA" id="ARBA00022989"/>
    </source>
</evidence>
<evidence type="ECO:0000256" key="5">
    <source>
        <dbReference type="ARBA" id="ARBA00023136"/>
    </source>
</evidence>
<feature type="transmembrane region" description="Helical" evidence="6">
    <location>
        <begin position="78"/>
        <end position="99"/>
    </location>
</feature>
<dbReference type="EMBL" id="JMIY01000001">
    <property type="protein sequence ID" value="KCZ73547.1"/>
    <property type="molecule type" value="Genomic_DNA"/>
</dbReference>
<keyword evidence="5 6" id="KW-0472">Membrane</keyword>
<feature type="domain" description="PDGLE" evidence="7">
    <location>
        <begin position="10"/>
        <end position="103"/>
    </location>
</feature>
<sequence length="114" mass="12366">MNGKTMKKLWIGIAILIALTPLGLLASGMAWGEWSSEELQEMLGYVPDGINKGENLWQSLFPGYSISGLEDSFLQSGIGYILSAVIGIGLIYLVTIALGKFIAKREEEKGNENS</sequence>
<accession>A0A062V8C9</accession>
<dbReference type="AlphaFoldDB" id="A0A062V8C9"/>
<organism evidence="8 9">
    <name type="scientific">Candidatus Methanoperedens nitratireducens</name>
    <dbReference type="NCBI Taxonomy" id="1392998"/>
    <lineage>
        <taxon>Archaea</taxon>
        <taxon>Methanobacteriati</taxon>
        <taxon>Methanobacteriota</taxon>
        <taxon>Stenosarchaea group</taxon>
        <taxon>Methanomicrobia</taxon>
        <taxon>Methanosarcinales</taxon>
        <taxon>ANME-2 cluster</taxon>
        <taxon>Candidatus Methanoperedentaceae</taxon>
        <taxon>Candidatus Methanoperedens</taxon>
    </lineage>
</organism>
<dbReference type="RefSeq" id="WP_198527335.1">
    <property type="nucleotide sequence ID" value="NZ_JMIY01000001.1"/>
</dbReference>
<proteinExistence type="predicted"/>
<dbReference type="Pfam" id="PF13190">
    <property type="entry name" value="PDGLE"/>
    <property type="match status" value="1"/>
</dbReference>
<comment type="subcellular location">
    <subcellularLocation>
        <location evidence="1">Cell membrane</location>
    </subcellularLocation>
</comment>
<evidence type="ECO:0000313" key="9">
    <source>
        <dbReference type="Proteomes" id="UP000027153"/>
    </source>
</evidence>
<protein>
    <recommendedName>
        <fullName evidence="7">PDGLE domain-containing protein</fullName>
    </recommendedName>
</protein>
<gene>
    <name evidence="8" type="ORF">ANME2D_00617</name>
</gene>
<comment type="caution">
    <text evidence="8">The sequence shown here is derived from an EMBL/GenBank/DDBJ whole genome shotgun (WGS) entry which is preliminary data.</text>
</comment>
<reference evidence="8 9" key="1">
    <citation type="journal article" date="2013" name="Nature">
        <title>Anaerobic oxidation of methane coupled to nitrate reduction in a novel archaeal lineage.</title>
        <authorList>
            <person name="Haroon M.F."/>
            <person name="Hu S."/>
            <person name="Shi Y."/>
            <person name="Imelfort M."/>
            <person name="Keller J."/>
            <person name="Hugenholtz P."/>
            <person name="Yuan Z."/>
            <person name="Tyson G.W."/>
        </authorList>
    </citation>
    <scope>NUCLEOTIDE SEQUENCE [LARGE SCALE GENOMIC DNA]</scope>
    <source>
        <strain evidence="8 9">ANME-2d</strain>
    </source>
</reference>
<keyword evidence="3 6" id="KW-0812">Transmembrane</keyword>